<sequence>MNYELIYTFVITTAALAITPGPDIIYVLMQSVINGKKDGIATAFGLVSGCIIHTSLLAFGVSALIKENHLILIGIKVFGALYLFYLAFNVFKSASEITLNVATIPKKSAFALFKQGFIMNVLNPKVTIFFLAFFPGFLFSEEMSPVLQFYILGFIFILISFCVFVLTAILSGMVSKYLKANKKIGFILKWMQIIVFIGIGVYLLFSNN</sequence>
<name>A0A1G7JU17_9FLAO</name>
<dbReference type="Proteomes" id="UP000182114">
    <property type="component" value="Unassembled WGS sequence"/>
</dbReference>
<keyword evidence="3 6" id="KW-0812">Transmembrane</keyword>
<dbReference type="eggNOG" id="COG1280">
    <property type="taxonomic scope" value="Bacteria"/>
</dbReference>
<dbReference type="PIRSF" id="PIRSF006324">
    <property type="entry name" value="LeuE"/>
    <property type="match status" value="1"/>
</dbReference>
<feature type="transmembrane region" description="Helical" evidence="6">
    <location>
        <begin position="40"/>
        <end position="65"/>
    </location>
</feature>
<keyword evidence="4 6" id="KW-1133">Transmembrane helix</keyword>
<feature type="transmembrane region" description="Helical" evidence="6">
    <location>
        <begin position="112"/>
        <end position="137"/>
    </location>
</feature>
<feature type="transmembrane region" description="Helical" evidence="6">
    <location>
        <begin position="71"/>
        <end position="91"/>
    </location>
</feature>
<dbReference type="AlphaFoldDB" id="A0A1G7JU17"/>
<dbReference type="GO" id="GO:0015171">
    <property type="term" value="F:amino acid transmembrane transporter activity"/>
    <property type="evidence" value="ECO:0007669"/>
    <property type="project" value="TreeGrafter"/>
</dbReference>
<dbReference type="PANTHER" id="PTHR30086">
    <property type="entry name" value="ARGININE EXPORTER PROTEIN ARGO"/>
    <property type="match status" value="1"/>
</dbReference>
<accession>A0A1G7JU17</accession>
<dbReference type="GO" id="GO:0005886">
    <property type="term" value="C:plasma membrane"/>
    <property type="evidence" value="ECO:0007669"/>
    <property type="project" value="UniProtKB-SubCell"/>
</dbReference>
<evidence type="ECO:0000256" key="1">
    <source>
        <dbReference type="ARBA" id="ARBA00004651"/>
    </source>
</evidence>
<feature type="transmembrane region" description="Helical" evidence="6">
    <location>
        <begin position="6"/>
        <end position="28"/>
    </location>
</feature>
<evidence type="ECO:0000313" key="8">
    <source>
        <dbReference type="Proteomes" id="UP000182114"/>
    </source>
</evidence>
<proteinExistence type="predicted"/>
<feature type="transmembrane region" description="Helical" evidence="6">
    <location>
        <begin position="149"/>
        <end position="174"/>
    </location>
</feature>
<evidence type="ECO:0000256" key="5">
    <source>
        <dbReference type="ARBA" id="ARBA00023136"/>
    </source>
</evidence>
<keyword evidence="5 6" id="KW-0472">Membrane</keyword>
<evidence type="ECO:0000256" key="6">
    <source>
        <dbReference type="SAM" id="Phobius"/>
    </source>
</evidence>
<dbReference type="EMBL" id="FNBD01000010">
    <property type="protein sequence ID" value="SDF28371.1"/>
    <property type="molecule type" value="Genomic_DNA"/>
</dbReference>
<evidence type="ECO:0000256" key="3">
    <source>
        <dbReference type="ARBA" id="ARBA00022692"/>
    </source>
</evidence>
<dbReference type="PANTHER" id="PTHR30086:SF20">
    <property type="entry name" value="ARGININE EXPORTER PROTEIN ARGO-RELATED"/>
    <property type="match status" value="1"/>
</dbReference>
<organism evidence="7 8">
    <name type="scientific">Cellulophaga baltica</name>
    <dbReference type="NCBI Taxonomy" id="76594"/>
    <lineage>
        <taxon>Bacteria</taxon>
        <taxon>Pseudomonadati</taxon>
        <taxon>Bacteroidota</taxon>
        <taxon>Flavobacteriia</taxon>
        <taxon>Flavobacteriales</taxon>
        <taxon>Flavobacteriaceae</taxon>
        <taxon>Cellulophaga</taxon>
    </lineage>
</organism>
<evidence type="ECO:0000313" key="7">
    <source>
        <dbReference type="EMBL" id="SDF28371.1"/>
    </source>
</evidence>
<reference evidence="8" key="1">
    <citation type="submission" date="2016-10" db="EMBL/GenBank/DDBJ databases">
        <authorList>
            <person name="Varghese N."/>
            <person name="Submissions S."/>
        </authorList>
    </citation>
    <scope>NUCLEOTIDE SEQUENCE [LARGE SCALE GENOMIC DNA]</scope>
    <source>
        <strain evidence="8">DSM 24729</strain>
    </source>
</reference>
<evidence type="ECO:0000256" key="2">
    <source>
        <dbReference type="ARBA" id="ARBA00022475"/>
    </source>
</evidence>
<feature type="transmembrane region" description="Helical" evidence="6">
    <location>
        <begin position="186"/>
        <end position="205"/>
    </location>
</feature>
<keyword evidence="8" id="KW-1185">Reference proteome</keyword>
<gene>
    <name evidence="7" type="ORF">SAMN04487992_110105</name>
</gene>
<dbReference type="RefSeq" id="WP_074539046.1">
    <property type="nucleotide sequence ID" value="NZ_FNBD01000010.1"/>
</dbReference>
<protein>
    <submittedName>
        <fullName evidence="7">Threonine/homoserine/homoserine lactone efflux protein</fullName>
    </submittedName>
</protein>
<dbReference type="InterPro" id="IPR001123">
    <property type="entry name" value="LeuE-type"/>
</dbReference>
<comment type="subcellular location">
    <subcellularLocation>
        <location evidence="1">Cell membrane</location>
        <topology evidence="1">Multi-pass membrane protein</topology>
    </subcellularLocation>
</comment>
<keyword evidence="2" id="KW-1003">Cell membrane</keyword>
<evidence type="ECO:0000256" key="4">
    <source>
        <dbReference type="ARBA" id="ARBA00022989"/>
    </source>
</evidence>
<dbReference type="Pfam" id="PF01810">
    <property type="entry name" value="LysE"/>
    <property type="match status" value="1"/>
</dbReference>